<evidence type="ECO:0000313" key="1">
    <source>
        <dbReference type="EMBL" id="GBF50805.1"/>
    </source>
</evidence>
<name>A0A2P2E1P0_9LEPT</name>
<dbReference type="AlphaFoldDB" id="A0A2P2E1P0"/>
<sequence length="167" mass="19372">MEAYHSHPPFLYGAWSSEKEIPNLLDGNPNTFWKRTENPNQDFDFFLEMKLSHYWDGSAFSPFPISGWEIHACPGKTLPAFKGNILLREAINVDKELRLPEDEILSSFEDTTGKSEHFLIPMPKTKVWERVEEYPKGIYIYTITVKFLQELSANDCISEITTKETHL</sequence>
<reference evidence="1 2" key="1">
    <citation type="submission" date="2018-02" db="EMBL/GenBank/DDBJ databases">
        <title>Novel Leptospira species isolated from soil and water in Japan.</title>
        <authorList>
            <person name="Nakao R."/>
            <person name="Masuzawa T."/>
        </authorList>
    </citation>
    <scope>NUCLEOTIDE SEQUENCE [LARGE SCALE GENOMIC DNA]</scope>
    <source>
        <strain evidence="1 2">YH101</strain>
    </source>
</reference>
<organism evidence="1 2">
    <name type="scientific">Leptospira ryugenii</name>
    <dbReference type="NCBI Taxonomy" id="1917863"/>
    <lineage>
        <taxon>Bacteria</taxon>
        <taxon>Pseudomonadati</taxon>
        <taxon>Spirochaetota</taxon>
        <taxon>Spirochaetia</taxon>
        <taxon>Leptospirales</taxon>
        <taxon>Leptospiraceae</taxon>
        <taxon>Leptospira</taxon>
    </lineage>
</organism>
<comment type="caution">
    <text evidence="1">The sequence shown here is derived from an EMBL/GenBank/DDBJ whole genome shotgun (WGS) entry which is preliminary data.</text>
</comment>
<dbReference type="Proteomes" id="UP000245133">
    <property type="component" value="Unassembled WGS sequence"/>
</dbReference>
<keyword evidence="2" id="KW-1185">Reference proteome</keyword>
<evidence type="ECO:0000313" key="2">
    <source>
        <dbReference type="Proteomes" id="UP000245133"/>
    </source>
</evidence>
<accession>A0A2P2E1P0</accession>
<protein>
    <submittedName>
        <fullName evidence="1">Uncharacterized protein</fullName>
    </submittedName>
</protein>
<proteinExistence type="predicted"/>
<dbReference type="EMBL" id="BFBB01000007">
    <property type="protein sequence ID" value="GBF50805.1"/>
    <property type="molecule type" value="Genomic_DNA"/>
</dbReference>
<gene>
    <name evidence="1" type="ORF">LPTSP4_23320</name>
</gene>